<dbReference type="GO" id="GO:0008237">
    <property type="term" value="F:metallopeptidase activity"/>
    <property type="evidence" value="ECO:0007669"/>
    <property type="project" value="InterPro"/>
</dbReference>
<evidence type="ECO:0000256" key="1">
    <source>
        <dbReference type="SAM" id="SignalP"/>
    </source>
</evidence>
<dbReference type="EMBL" id="CAJPDS010000059">
    <property type="protein sequence ID" value="CAF9931491.1"/>
    <property type="molecule type" value="Genomic_DNA"/>
</dbReference>
<keyword evidence="1" id="KW-0732">Signal</keyword>
<evidence type="ECO:0000313" key="2">
    <source>
        <dbReference type="EMBL" id="CAF9931491.1"/>
    </source>
</evidence>
<evidence type="ECO:0000313" key="3">
    <source>
        <dbReference type="Proteomes" id="UP000664521"/>
    </source>
</evidence>
<sequence>MLGNRPPFRSVLIVIILALALTRANARPVTPIRGIQIVPGTCTGDDLVSAQNAILDAGSFASAGRYAAARFTDPPFNMFFSARMQDGFDVAQVYQRILDAQQGNSNRINVSCLDKYNRCDYSNNQTQVVPAYAAQFPQKHRAPEIILCAKGLALPRDPDPCTAYPGGISLGWLMVHVMTGLSLISGSQPRINDQTIDTARKVMERVVIGQDTMGDANAYSYLGTWAWALGLGGPPWNRRQTCLENAEQGYFDDMPWDDVHD</sequence>
<proteinExistence type="predicted"/>
<comment type="caution">
    <text evidence="2">The sequence shown here is derived from an EMBL/GenBank/DDBJ whole genome shotgun (WGS) entry which is preliminary data.</text>
</comment>
<protein>
    <submittedName>
        <fullName evidence="2">Uncharacterized protein</fullName>
    </submittedName>
</protein>
<reference evidence="2" key="1">
    <citation type="submission" date="2021-03" db="EMBL/GenBank/DDBJ databases">
        <authorList>
            <person name="Tagirdzhanova G."/>
        </authorList>
    </citation>
    <scope>NUCLEOTIDE SEQUENCE</scope>
</reference>
<accession>A0A8H3G1N7</accession>
<name>A0A8H3G1N7_9LECA</name>
<dbReference type="InterPro" id="IPR024079">
    <property type="entry name" value="MetalloPept_cat_dom_sf"/>
</dbReference>
<keyword evidence="3" id="KW-1185">Reference proteome</keyword>
<gene>
    <name evidence="2" type="ORF">HETSPECPRED_007887</name>
</gene>
<dbReference type="Gene3D" id="3.40.390.10">
    <property type="entry name" value="Collagenase (Catalytic Domain)"/>
    <property type="match status" value="1"/>
</dbReference>
<dbReference type="Proteomes" id="UP000664521">
    <property type="component" value="Unassembled WGS sequence"/>
</dbReference>
<feature type="chain" id="PRO_5034760474" evidence="1">
    <location>
        <begin position="27"/>
        <end position="261"/>
    </location>
</feature>
<organism evidence="2 3">
    <name type="scientific">Heterodermia speciosa</name>
    <dbReference type="NCBI Taxonomy" id="116794"/>
    <lineage>
        <taxon>Eukaryota</taxon>
        <taxon>Fungi</taxon>
        <taxon>Dikarya</taxon>
        <taxon>Ascomycota</taxon>
        <taxon>Pezizomycotina</taxon>
        <taxon>Lecanoromycetes</taxon>
        <taxon>OSLEUM clade</taxon>
        <taxon>Lecanoromycetidae</taxon>
        <taxon>Caliciales</taxon>
        <taxon>Physciaceae</taxon>
        <taxon>Heterodermia</taxon>
    </lineage>
</organism>
<dbReference type="OrthoDB" id="5291027at2759"/>
<dbReference type="AlphaFoldDB" id="A0A8H3G1N7"/>
<dbReference type="SUPFAM" id="SSF55486">
    <property type="entry name" value="Metalloproteases ('zincins'), catalytic domain"/>
    <property type="match status" value="1"/>
</dbReference>
<feature type="signal peptide" evidence="1">
    <location>
        <begin position="1"/>
        <end position="26"/>
    </location>
</feature>